<dbReference type="PRINTS" id="PR00111">
    <property type="entry name" value="ABHYDROLASE"/>
</dbReference>
<dbReference type="Gene3D" id="3.40.50.1820">
    <property type="entry name" value="alpha/beta hydrolase"/>
    <property type="match status" value="1"/>
</dbReference>
<dbReference type="InterPro" id="IPR029058">
    <property type="entry name" value="AB_hydrolase_fold"/>
</dbReference>
<dbReference type="RefSeq" id="WP_010687203.1">
    <property type="nucleotide sequence ID" value="NZ_CP043538.1"/>
</dbReference>
<dbReference type="PANTHER" id="PTHR43798">
    <property type="entry name" value="MONOACYLGLYCEROL LIPASE"/>
    <property type="match status" value="1"/>
</dbReference>
<dbReference type="AlphaFoldDB" id="A0A6B9FNY0"/>
<dbReference type="Proteomes" id="UP000012488">
    <property type="component" value="Chromosome"/>
</dbReference>
<evidence type="ECO:0000313" key="3">
    <source>
        <dbReference type="Proteomes" id="UP000012488"/>
    </source>
</evidence>
<dbReference type="Pfam" id="PF12697">
    <property type="entry name" value="Abhydrolase_6"/>
    <property type="match status" value="1"/>
</dbReference>
<protein>
    <submittedName>
        <fullName evidence="2">Alpha/beta fold hydrolase</fullName>
    </submittedName>
</protein>
<feature type="domain" description="AB hydrolase-1" evidence="1">
    <location>
        <begin position="3"/>
        <end position="220"/>
    </location>
</feature>
<reference evidence="2 3" key="2">
    <citation type="journal article" date="2013" name="Genome Announc.">
        <title>Draft Genome Sequence of Methylobacterium mesophilicum Strain SR1.6/6, Isolated from Citrus sinensis.</title>
        <authorList>
            <person name="Marinho Almeida D."/>
            <person name="Dini-Andreote F."/>
            <person name="Camargo Neves A.A."/>
            <person name="Juca Ramos R.T."/>
            <person name="Andreote F.D."/>
            <person name="Carneiro A.R."/>
            <person name="Oliveira de Souza Lima A."/>
            <person name="Caracciolo Gomes de Sa P.H."/>
            <person name="Ribeiro Barbosa M.S."/>
            <person name="Araujo W.L."/>
            <person name="Silva A."/>
        </authorList>
    </citation>
    <scope>NUCLEOTIDE SEQUENCE [LARGE SCALE GENOMIC DNA]</scope>
    <source>
        <strain evidence="2 3">SR1.6/6</strain>
    </source>
</reference>
<gene>
    <name evidence="2" type="ORF">MMSR116_22080</name>
</gene>
<sequence length="237" mass="24883">MNLVLLPGFMTGPELWTDMAPRLAPVGPITHGDLTQDATIHDMALRVLADAPDRFALVGFSMGGYVARAVTVHAPERVQALVLIATSARADTRAQAARKAIAVTHVREQGFGGLSRGAIVQSVHPDRAGDAALLARIRHMGDELGGEVFLRQAGEARTGDLDRLGAIRCPTLVVAAAQDALRSVDEAREIWDRIPGATLTVIDGSGHMLPLEAPDALADAIVPWLLAQASGASTIGS</sequence>
<organism evidence="2 3">
    <name type="scientific">Methylobacterium mesophilicum SR1.6/6</name>
    <dbReference type="NCBI Taxonomy" id="908290"/>
    <lineage>
        <taxon>Bacteria</taxon>
        <taxon>Pseudomonadati</taxon>
        <taxon>Pseudomonadota</taxon>
        <taxon>Alphaproteobacteria</taxon>
        <taxon>Hyphomicrobiales</taxon>
        <taxon>Methylobacteriaceae</taxon>
        <taxon>Methylobacterium</taxon>
    </lineage>
</organism>
<dbReference type="KEGG" id="mmes:MMSR116_22080"/>
<name>A0A6B9FNY0_9HYPH</name>
<dbReference type="SUPFAM" id="SSF53474">
    <property type="entry name" value="alpha/beta-Hydrolases"/>
    <property type="match status" value="1"/>
</dbReference>
<accession>A0A6B9FNY0</accession>
<reference evidence="2 3" key="1">
    <citation type="journal article" date="2012" name="Genet. Mol. Biol.">
        <title>Analysis of 16S rRNA and mxaF genes revealing insights into Methylobacterium niche-specific plant association.</title>
        <authorList>
            <person name="Dourado M.N."/>
            <person name="Andreote F.D."/>
            <person name="Dini-Andreote F."/>
            <person name="Conti R."/>
            <person name="Araujo J.M."/>
            <person name="Araujo W.L."/>
        </authorList>
    </citation>
    <scope>NUCLEOTIDE SEQUENCE [LARGE SCALE GENOMIC DNA]</scope>
    <source>
        <strain evidence="2 3">SR1.6/6</strain>
    </source>
</reference>
<keyword evidence="2" id="KW-0378">Hydrolase</keyword>
<dbReference type="GO" id="GO:0016787">
    <property type="term" value="F:hydrolase activity"/>
    <property type="evidence" value="ECO:0007669"/>
    <property type="project" value="UniProtKB-KW"/>
</dbReference>
<dbReference type="EMBL" id="CP043538">
    <property type="protein sequence ID" value="QGY04290.1"/>
    <property type="molecule type" value="Genomic_DNA"/>
</dbReference>
<proteinExistence type="predicted"/>
<evidence type="ECO:0000259" key="1">
    <source>
        <dbReference type="Pfam" id="PF12697"/>
    </source>
</evidence>
<evidence type="ECO:0000313" key="2">
    <source>
        <dbReference type="EMBL" id="QGY04290.1"/>
    </source>
</evidence>
<dbReference type="InterPro" id="IPR000073">
    <property type="entry name" value="AB_hydrolase_1"/>
</dbReference>
<dbReference type="OrthoDB" id="5491135at2"/>
<dbReference type="InterPro" id="IPR050266">
    <property type="entry name" value="AB_hydrolase_sf"/>
</dbReference>